<dbReference type="InterPro" id="IPR027417">
    <property type="entry name" value="P-loop_NTPase"/>
</dbReference>
<dbReference type="Pfam" id="PF00004">
    <property type="entry name" value="AAA"/>
    <property type="match status" value="1"/>
</dbReference>
<dbReference type="EMBL" id="PGTM01000113">
    <property type="protein sequence ID" value="PJF35764.1"/>
    <property type="molecule type" value="Genomic_DNA"/>
</dbReference>
<dbReference type="InterPro" id="IPR003959">
    <property type="entry name" value="ATPase_AAA_core"/>
</dbReference>
<feature type="domain" description="AAA+ ATPase" evidence="2">
    <location>
        <begin position="226"/>
        <end position="356"/>
    </location>
</feature>
<evidence type="ECO:0000313" key="3">
    <source>
        <dbReference type="EMBL" id="PJF35764.1"/>
    </source>
</evidence>
<dbReference type="SUPFAM" id="SSF52540">
    <property type="entry name" value="P-loop containing nucleoside triphosphate hydrolases"/>
    <property type="match status" value="1"/>
</dbReference>
<evidence type="ECO:0000313" key="4">
    <source>
        <dbReference type="Proteomes" id="UP000229681"/>
    </source>
</evidence>
<dbReference type="SMART" id="SM00382">
    <property type="entry name" value="AAA"/>
    <property type="match status" value="1"/>
</dbReference>
<name>A0A2M8PDZ5_9CHLR</name>
<dbReference type="GO" id="GO:0016887">
    <property type="term" value="F:ATP hydrolysis activity"/>
    <property type="evidence" value="ECO:0007669"/>
    <property type="project" value="InterPro"/>
</dbReference>
<dbReference type="PANTHER" id="PTHR23070">
    <property type="entry name" value="BCS1 AAA-TYPE ATPASE"/>
    <property type="match status" value="1"/>
</dbReference>
<reference evidence="3 4" key="1">
    <citation type="submission" date="2017-11" db="EMBL/GenBank/DDBJ databases">
        <title>Evolution of Phototrophy in the Chloroflexi Phylum Driven by Horizontal Gene Transfer.</title>
        <authorList>
            <person name="Ward L.M."/>
            <person name="Hemp J."/>
            <person name="Shih P.M."/>
            <person name="Mcglynn S.E."/>
            <person name="Fischer W."/>
        </authorList>
    </citation>
    <scope>NUCLEOTIDE SEQUENCE [LARGE SCALE GENOMIC DNA]</scope>
    <source>
        <strain evidence="3">JP3_13</strain>
    </source>
</reference>
<organism evidence="3 4">
    <name type="scientific">Candidatus Thermofonsia Clade 1 bacterium</name>
    <dbReference type="NCBI Taxonomy" id="2364210"/>
    <lineage>
        <taxon>Bacteria</taxon>
        <taxon>Bacillati</taxon>
        <taxon>Chloroflexota</taxon>
        <taxon>Candidatus Thermofontia</taxon>
        <taxon>Candidatus Thermofonsia Clade 1</taxon>
    </lineage>
</organism>
<dbReference type="GO" id="GO:0005524">
    <property type="term" value="F:ATP binding"/>
    <property type="evidence" value="ECO:0007669"/>
    <property type="project" value="InterPro"/>
</dbReference>
<dbReference type="CDD" id="cd19481">
    <property type="entry name" value="RecA-like_protease"/>
    <property type="match status" value="1"/>
</dbReference>
<dbReference type="InterPro" id="IPR003593">
    <property type="entry name" value="AAA+_ATPase"/>
</dbReference>
<proteinExistence type="inferred from homology"/>
<gene>
    <name evidence="3" type="ORF">CUN49_08900</name>
</gene>
<evidence type="ECO:0000259" key="2">
    <source>
        <dbReference type="SMART" id="SM00382"/>
    </source>
</evidence>
<dbReference type="Gene3D" id="3.40.50.300">
    <property type="entry name" value="P-loop containing nucleotide triphosphate hydrolases"/>
    <property type="match status" value="1"/>
</dbReference>
<evidence type="ECO:0000256" key="1">
    <source>
        <dbReference type="ARBA" id="ARBA00007448"/>
    </source>
</evidence>
<protein>
    <recommendedName>
        <fullName evidence="2">AAA+ ATPase domain-containing protein</fullName>
    </recommendedName>
</protein>
<dbReference type="InterPro" id="IPR050747">
    <property type="entry name" value="Mitochondrial_chaperone_BCS1"/>
</dbReference>
<dbReference type="AlphaFoldDB" id="A0A2M8PDZ5"/>
<accession>A0A2M8PDZ5</accession>
<comment type="similarity">
    <text evidence="1">Belongs to the AAA ATPase family. BCS1 subfamily.</text>
</comment>
<dbReference type="Proteomes" id="UP000229681">
    <property type="component" value="Unassembled WGS sequence"/>
</dbReference>
<sequence>MAKNELSDLRRFLGNKRDDDPIISTPKKLRYEVLVRWAVEYWQQRFGDAPCMALWATENCSNHRALRRLGEGRRLRAKTRYLGYQRVECPYVVPISDYRLPNRRPVLDESVGAFCFRFEQEGQTFEAIYVSSYYEDDDKGIVAIVVLPTDRLEAWAAFEQACSNAARHLERSQNVYIIGGAHESFKPTVDWKDVILPENLKNDLRADMEAFFSEGVNIYKQLGLAPFRKLLLVGPPGTGKTTLCAAVAKLALAQRRVVVYVSGADDDGASFRKVHHALNVVAEAQHPVLLIVEEIDVYLRKDDKAQILNVLDGLESPNNPRGAMLLATTNYPEVIDERIAKRPGRVDRIIHVPLIQDIAQAEQMLIRYMGHQWQEEHRAILPQLVGQTGAFVREVALYARMLAAHNRQTSVSLEVLRQSVSSLSSQLATGADLQPRRSIGFGARRATFES</sequence>
<comment type="caution">
    <text evidence="3">The sequence shown here is derived from an EMBL/GenBank/DDBJ whole genome shotgun (WGS) entry which is preliminary data.</text>
</comment>